<evidence type="ECO:0000313" key="1">
    <source>
        <dbReference type="Proteomes" id="UP000887579"/>
    </source>
</evidence>
<dbReference type="Proteomes" id="UP000887579">
    <property type="component" value="Unplaced"/>
</dbReference>
<reference evidence="2" key="1">
    <citation type="submission" date="2022-11" db="UniProtKB">
        <authorList>
            <consortium name="WormBaseParasite"/>
        </authorList>
    </citation>
    <scope>IDENTIFICATION</scope>
</reference>
<sequence length="543" mass="62826">MSLGAPKTEDEIYNEARSQLAKIMMLQEHTASHIERQSKEVSEYPIGQLARQAGFPNTTLFLIEWFDDLIEFDGTNFRAYSSLYDTPELQHIISLQERTKMKVRRGGGGGGRRGRGGGGRGGGRGGFSNRQPPPLNHRLPPPPVRGPIPQRRPQSPPAHGFTVRRPISPDRSRREPSPRRMPYNDLRRSPDRGPRRQPPPEHYIPPPYRQDRGISPSQSERSYTSATTAEAQPFVYQQQRPVQPPPMNRGRSPRRDFVERSELNRAAAPAPPPGFSNRQPYIEVNAARYDVVASTRTISNYEFGDDDDEEDPFAVNTARTLNEEYVNVPSYHQNEYIDNPRNEPYQQPPRQEPHRHEFYDDEFEPDFYIPERVTPPPPPTQFGERRRQQTPPRRVDDREAEYGRNYQNSNEEEQYNPPNGYGRYDHHQVNGVLRERNTNRTPIPTDYYDPAPEGYNGQETYEDPATTYEDEIELQPCRTFNDAQMPLRESSISCNDSHKISAGINQSIFIEDLQNRITYSRNYLDYFVDVITDVRNLKFFNFI</sequence>
<protein>
    <submittedName>
        <fullName evidence="2">Uncharacterized protein</fullName>
    </submittedName>
</protein>
<evidence type="ECO:0000313" key="2">
    <source>
        <dbReference type="WBParaSite" id="ES5_v2.g23696.t1"/>
    </source>
</evidence>
<dbReference type="WBParaSite" id="ES5_v2.g23696.t1">
    <property type="protein sequence ID" value="ES5_v2.g23696.t1"/>
    <property type="gene ID" value="ES5_v2.g23696"/>
</dbReference>
<proteinExistence type="predicted"/>
<accession>A0AC34G1X1</accession>
<name>A0AC34G1X1_9BILA</name>
<organism evidence="1 2">
    <name type="scientific">Panagrolaimus sp. ES5</name>
    <dbReference type="NCBI Taxonomy" id="591445"/>
    <lineage>
        <taxon>Eukaryota</taxon>
        <taxon>Metazoa</taxon>
        <taxon>Ecdysozoa</taxon>
        <taxon>Nematoda</taxon>
        <taxon>Chromadorea</taxon>
        <taxon>Rhabditida</taxon>
        <taxon>Tylenchina</taxon>
        <taxon>Panagrolaimomorpha</taxon>
        <taxon>Panagrolaimoidea</taxon>
        <taxon>Panagrolaimidae</taxon>
        <taxon>Panagrolaimus</taxon>
    </lineage>
</organism>